<gene>
    <name evidence="1" type="ORF">MNBD_IGNAVI01-1866</name>
</gene>
<organism evidence="1">
    <name type="scientific">hydrothermal vent metagenome</name>
    <dbReference type="NCBI Taxonomy" id="652676"/>
    <lineage>
        <taxon>unclassified sequences</taxon>
        <taxon>metagenomes</taxon>
        <taxon>ecological metagenomes</taxon>
    </lineage>
</organism>
<accession>A0A3B1CQL3</accession>
<evidence type="ECO:0000313" key="1">
    <source>
        <dbReference type="EMBL" id="VAX21275.1"/>
    </source>
</evidence>
<dbReference type="EMBL" id="UOGD01000193">
    <property type="protein sequence ID" value="VAX21275.1"/>
    <property type="molecule type" value="Genomic_DNA"/>
</dbReference>
<proteinExistence type="predicted"/>
<protein>
    <submittedName>
        <fullName evidence="1">Uncharacterized protein</fullName>
    </submittedName>
</protein>
<sequence length="64" mass="7732">MSDYTGKVNWKINLKDIEEFIDIKIIEKRLRELVSTELEEFMEKEKLAINTFLDSYDGKRKFND</sequence>
<dbReference type="AlphaFoldDB" id="A0A3B1CQL3"/>
<reference evidence="1" key="1">
    <citation type="submission" date="2018-06" db="EMBL/GenBank/DDBJ databases">
        <authorList>
            <person name="Zhirakovskaya E."/>
        </authorList>
    </citation>
    <scope>NUCLEOTIDE SEQUENCE</scope>
</reference>
<name>A0A3B1CQL3_9ZZZZ</name>